<proteinExistence type="predicted"/>
<keyword evidence="5" id="KW-1185">Reference proteome</keyword>
<dbReference type="GO" id="GO:0055085">
    <property type="term" value="P:transmembrane transport"/>
    <property type="evidence" value="ECO:0007669"/>
    <property type="project" value="InterPro"/>
</dbReference>
<dbReference type="Gene3D" id="3.30.1150.10">
    <property type="match status" value="1"/>
</dbReference>
<sequence>MNDRVRKNSYIASFLIHVVIIALFAFIHLPVNFEEEDYVTVGFGTGTFAGSRGPVTKNEVKEEPKKQKEESKKEEKKVELPKTSAEDSDNIVKRTDKKKEETKKEIDNNRDGIEENKLSGTEAIGEGLGGFGFELDFGGKGIRKIYSYILPEYPEGVSKEIDVKLKFTILPDGTVGKIIPLIKADAKLEMAAINSLRQWRFEPLPPNAKQTEQTAIITFPYRLQ</sequence>
<evidence type="ECO:0000256" key="1">
    <source>
        <dbReference type="SAM" id="MobiDB-lite"/>
    </source>
</evidence>
<dbReference type="Pfam" id="PF03544">
    <property type="entry name" value="TonB_C"/>
    <property type="match status" value="1"/>
</dbReference>
<evidence type="ECO:0000313" key="4">
    <source>
        <dbReference type="EMBL" id="AFN75231.1"/>
    </source>
</evidence>
<dbReference type="SUPFAM" id="SSF74653">
    <property type="entry name" value="TolA/TonB C-terminal domain"/>
    <property type="match status" value="1"/>
</dbReference>
<dbReference type="EMBL" id="CP003557">
    <property type="protein sequence ID" value="AFN75231.1"/>
    <property type="molecule type" value="Genomic_DNA"/>
</dbReference>
<accession>I7A5Q4</accession>
<feature type="transmembrane region" description="Helical" evidence="2">
    <location>
        <begin position="12"/>
        <end position="31"/>
    </location>
</feature>
<dbReference type="InterPro" id="IPR037682">
    <property type="entry name" value="TonB_C"/>
</dbReference>
<feature type="region of interest" description="Disordered" evidence="1">
    <location>
        <begin position="52"/>
        <end position="114"/>
    </location>
</feature>
<dbReference type="KEGG" id="mro:MROS_1999"/>
<dbReference type="HOGENOM" id="CLU_1233827_0_0_10"/>
<keyword evidence="2" id="KW-1133">Transmembrane helix</keyword>
<feature type="compositionally biased region" description="Basic and acidic residues" evidence="1">
    <location>
        <begin position="58"/>
        <end position="80"/>
    </location>
</feature>
<feature type="domain" description="TonB C-terminal" evidence="3">
    <location>
        <begin position="162"/>
        <end position="223"/>
    </location>
</feature>
<name>I7A5Q4_MELRP</name>
<protein>
    <submittedName>
        <fullName evidence="4">TonB family protein</fullName>
    </submittedName>
</protein>
<dbReference type="RefSeq" id="WP_014856663.1">
    <property type="nucleotide sequence ID" value="NC_018178.1"/>
</dbReference>
<reference evidence="4 5" key="1">
    <citation type="journal article" date="2013" name="PLoS ONE">
        <title>Genomic analysis of Melioribacter roseus, facultatively anaerobic organotrophic bacterium representing a novel deep lineage within Bacteriodetes/Chlorobi group.</title>
        <authorList>
            <person name="Kadnikov V.V."/>
            <person name="Mardanov A.V."/>
            <person name="Podosokorskaya O.A."/>
            <person name="Gavrilov S.N."/>
            <person name="Kublanov I.V."/>
            <person name="Beletsky A.V."/>
            <person name="Bonch-Osmolovskaya E.A."/>
            <person name="Ravin N.V."/>
        </authorList>
    </citation>
    <scope>NUCLEOTIDE SEQUENCE [LARGE SCALE GENOMIC DNA]</scope>
    <source>
        <strain evidence="5">JCM 17771 / P3M-2</strain>
    </source>
</reference>
<keyword evidence="2" id="KW-0472">Membrane</keyword>
<dbReference type="STRING" id="1191523.MROS_1999"/>
<evidence type="ECO:0000256" key="2">
    <source>
        <dbReference type="SAM" id="Phobius"/>
    </source>
</evidence>
<evidence type="ECO:0000313" key="5">
    <source>
        <dbReference type="Proteomes" id="UP000009011"/>
    </source>
</evidence>
<evidence type="ECO:0000259" key="3">
    <source>
        <dbReference type="Pfam" id="PF03544"/>
    </source>
</evidence>
<keyword evidence="2" id="KW-0812">Transmembrane</keyword>
<feature type="compositionally biased region" description="Basic and acidic residues" evidence="1">
    <location>
        <begin position="90"/>
        <end position="114"/>
    </location>
</feature>
<dbReference type="AlphaFoldDB" id="I7A5Q4"/>
<dbReference type="eggNOG" id="COG0810">
    <property type="taxonomic scope" value="Bacteria"/>
</dbReference>
<dbReference type="OrthoDB" id="9786892at2"/>
<gene>
    <name evidence="4" type="ordered locus">MROS_1999</name>
</gene>
<dbReference type="Proteomes" id="UP000009011">
    <property type="component" value="Chromosome"/>
</dbReference>
<organism evidence="4 5">
    <name type="scientific">Melioribacter roseus (strain DSM 23840 / JCM 17771 / VKM B-2668 / P3M-2)</name>
    <dbReference type="NCBI Taxonomy" id="1191523"/>
    <lineage>
        <taxon>Bacteria</taxon>
        <taxon>Pseudomonadati</taxon>
        <taxon>Ignavibacteriota</taxon>
        <taxon>Ignavibacteria</taxon>
        <taxon>Ignavibacteriales</taxon>
        <taxon>Melioribacteraceae</taxon>
        <taxon>Melioribacter</taxon>
    </lineage>
</organism>